<dbReference type="Proteomes" id="UP000595823">
    <property type="component" value="Chromosome"/>
</dbReference>
<evidence type="ECO:0000313" key="2">
    <source>
        <dbReference type="Proteomes" id="UP000595823"/>
    </source>
</evidence>
<accession>A0A7T6Z6L6</accession>
<dbReference type="EMBL" id="CP054705">
    <property type="protein sequence ID" value="QQK77955.1"/>
    <property type="molecule type" value="Genomic_DNA"/>
</dbReference>
<name>A0A7T6Z6L6_9BACI</name>
<reference evidence="1 2" key="1">
    <citation type="submission" date="2020-06" db="EMBL/GenBank/DDBJ databases">
        <title>Genomic analysis of Salicibibacter sp. NKC5-3.</title>
        <authorList>
            <person name="Oh Y.J."/>
        </authorList>
    </citation>
    <scope>NUCLEOTIDE SEQUENCE [LARGE SCALE GENOMIC DNA]</scope>
    <source>
        <strain evidence="1 2">NKC5-3</strain>
    </source>
</reference>
<dbReference type="KEGG" id="scia:HUG15_21815"/>
<gene>
    <name evidence="1" type="ORF">HUG15_21815</name>
</gene>
<keyword evidence="2" id="KW-1185">Reference proteome</keyword>
<dbReference type="AlphaFoldDB" id="A0A7T6Z6L6"/>
<proteinExistence type="predicted"/>
<protein>
    <submittedName>
        <fullName evidence="1">Uncharacterized protein</fullName>
    </submittedName>
</protein>
<organism evidence="1 2">
    <name type="scientific">Salicibibacter cibarius</name>
    <dbReference type="NCBI Taxonomy" id="2743000"/>
    <lineage>
        <taxon>Bacteria</taxon>
        <taxon>Bacillati</taxon>
        <taxon>Bacillota</taxon>
        <taxon>Bacilli</taxon>
        <taxon>Bacillales</taxon>
        <taxon>Bacillaceae</taxon>
        <taxon>Salicibibacter</taxon>
    </lineage>
</organism>
<evidence type="ECO:0000313" key="1">
    <source>
        <dbReference type="EMBL" id="QQK77955.1"/>
    </source>
</evidence>
<sequence>MAEVAAMAQDGGVLMIENAWLEQPPPAPDRDALENEGGVRRRRARLTRSVLV</sequence>